<comment type="caution">
    <text evidence="1">The sequence shown here is derived from an EMBL/GenBank/DDBJ whole genome shotgun (WGS) entry which is preliminary data.</text>
</comment>
<gene>
    <name evidence="1" type="ORF">IAA62_03255</name>
</gene>
<evidence type="ECO:0000313" key="2">
    <source>
        <dbReference type="Proteomes" id="UP000886861"/>
    </source>
</evidence>
<proteinExistence type="predicted"/>
<dbReference type="Pfam" id="PF09551">
    <property type="entry name" value="Spore_II_R"/>
    <property type="match status" value="1"/>
</dbReference>
<reference evidence="1" key="1">
    <citation type="submission" date="2020-10" db="EMBL/GenBank/DDBJ databases">
        <authorList>
            <person name="Gilroy R."/>
        </authorList>
    </citation>
    <scope>NUCLEOTIDE SEQUENCE</scope>
    <source>
        <strain evidence="1">CHK186-9395</strain>
    </source>
</reference>
<dbReference type="InterPro" id="IPR014202">
    <property type="entry name" value="Spore_II_R"/>
</dbReference>
<reference evidence="1" key="2">
    <citation type="journal article" date="2021" name="PeerJ">
        <title>Extensive microbial diversity within the chicken gut microbiome revealed by metagenomics and culture.</title>
        <authorList>
            <person name="Gilroy R."/>
            <person name="Ravi A."/>
            <person name="Getino M."/>
            <person name="Pursley I."/>
            <person name="Horton D.L."/>
            <person name="Alikhan N.F."/>
            <person name="Baker D."/>
            <person name="Gharbi K."/>
            <person name="Hall N."/>
            <person name="Watson M."/>
            <person name="Adriaenssens E.M."/>
            <person name="Foster-Nyarko E."/>
            <person name="Jarju S."/>
            <person name="Secka A."/>
            <person name="Antonio M."/>
            <person name="Oren A."/>
            <person name="Chaudhuri R.R."/>
            <person name="La Ragione R."/>
            <person name="Hildebrand F."/>
            <person name="Pallen M.J."/>
        </authorList>
    </citation>
    <scope>NUCLEOTIDE SEQUENCE</scope>
    <source>
        <strain evidence="1">CHK186-9395</strain>
    </source>
</reference>
<dbReference type="EMBL" id="DVOJ01000012">
    <property type="protein sequence ID" value="HIV01552.1"/>
    <property type="molecule type" value="Genomic_DNA"/>
</dbReference>
<dbReference type="AlphaFoldDB" id="A0A9D1NFB3"/>
<name>A0A9D1NFB3_9FIRM</name>
<evidence type="ECO:0000313" key="1">
    <source>
        <dbReference type="EMBL" id="HIV01552.1"/>
    </source>
</evidence>
<sequence>MKYIIGITSILGIILILIFCPLNTSANSEYLRIHIRANSSSEIDQAVKYEIKDAVVDALTPLLINCYTKEEASKEIEKNFEYIENIADNILERHNFSYKSNAKLSYEEFPTRSYGDLTLEAGFYDALILELGEAKGDNWWCVVYPPLCFVNGSNNVNGFKSRILEIINNFFNK</sequence>
<accession>A0A9D1NFB3</accession>
<protein>
    <submittedName>
        <fullName evidence="1">Stage II sporulation protein R</fullName>
    </submittedName>
</protein>
<organism evidence="1 2">
    <name type="scientific">Candidatus Caccopulliclostridium gallistercoris</name>
    <dbReference type="NCBI Taxonomy" id="2840719"/>
    <lineage>
        <taxon>Bacteria</taxon>
        <taxon>Bacillati</taxon>
        <taxon>Bacillota</taxon>
        <taxon>Clostridia</taxon>
        <taxon>Candidatus Caccopulliclostridium</taxon>
    </lineage>
</organism>
<dbReference type="Proteomes" id="UP000886861">
    <property type="component" value="Unassembled WGS sequence"/>
</dbReference>